<evidence type="ECO:0000313" key="15">
    <source>
        <dbReference type="Proteomes" id="UP000033483"/>
    </source>
</evidence>
<dbReference type="GO" id="GO:0046872">
    <property type="term" value="F:metal ion binding"/>
    <property type="evidence" value="ECO:0007669"/>
    <property type="project" value="UniProtKB-UniRule"/>
</dbReference>
<feature type="disulfide bond" evidence="11">
    <location>
        <begin position="107"/>
        <end position="191"/>
    </location>
</feature>
<dbReference type="PROSITE" id="PS50873">
    <property type="entry name" value="PEROXIDASE_4"/>
    <property type="match status" value="1"/>
</dbReference>
<keyword evidence="3 9" id="KW-0349">Heme</keyword>
<feature type="site" description="Transition state stabilizer" evidence="10">
    <location>
        <position position="116"/>
    </location>
</feature>
<keyword evidence="5 12" id="KW-0560">Oxidoreductase</keyword>
<feature type="active site" description="Proton acceptor" evidence="8">
    <location>
        <position position="120"/>
    </location>
</feature>
<keyword evidence="9 12" id="KW-0106">Calcium</keyword>
<dbReference type="InterPro" id="IPR002016">
    <property type="entry name" value="Haem_peroxidase"/>
</dbReference>
<evidence type="ECO:0000259" key="13">
    <source>
        <dbReference type="PROSITE" id="PS50873"/>
    </source>
</evidence>
<dbReference type="Proteomes" id="UP000033483">
    <property type="component" value="Unassembled WGS sequence"/>
</dbReference>
<dbReference type="Pfam" id="PF00141">
    <property type="entry name" value="peroxidase"/>
    <property type="match status" value="1"/>
</dbReference>
<comment type="cofactor">
    <cofactor evidence="9">
        <name>heme b</name>
        <dbReference type="ChEBI" id="CHEBI:60344"/>
    </cofactor>
    <text evidence="9">Binds 1 heme b (iron(II)-protoporphyrin IX) group per subunit.</text>
</comment>
<dbReference type="EMBL" id="LAEV01001439">
    <property type="protein sequence ID" value="KKA28039.1"/>
    <property type="molecule type" value="Genomic_DNA"/>
</dbReference>
<reference evidence="14 15" key="1">
    <citation type="submission" date="2015-03" db="EMBL/GenBank/DDBJ databases">
        <authorList>
            <person name="Radwan O."/>
            <person name="Al-Naeli F.A."/>
            <person name="Rendon G.A."/>
            <person name="Fields C."/>
        </authorList>
    </citation>
    <scope>NUCLEOTIDE SEQUENCE [LARGE SCALE GENOMIC DNA]</scope>
    <source>
        <strain evidence="14">CR-DP1</strain>
    </source>
</reference>
<dbReference type="Gene3D" id="1.10.420.10">
    <property type="entry name" value="Peroxidase, domain 2"/>
    <property type="match status" value="1"/>
</dbReference>
<keyword evidence="6 9" id="KW-0408">Iron</keyword>
<organism evidence="14 15">
    <name type="scientific">Thielaviopsis punctulata</name>
    <dbReference type="NCBI Taxonomy" id="72032"/>
    <lineage>
        <taxon>Eukaryota</taxon>
        <taxon>Fungi</taxon>
        <taxon>Dikarya</taxon>
        <taxon>Ascomycota</taxon>
        <taxon>Pezizomycotina</taxon>
        <taxon>Sordariomycetes</taxon>
        <taxon>Hypocreomycetidae</taxon>
        <taxon>Microascales</taxon>
        <taxon>Ceratocystidaceae</taxon>
        <taxon>Thielaviopsis</taxon>
    </lineage>
</organism>
<keyword evidence="11" id="KW-1015">Disulfide bond</keyword>
<comment type="cofactor">
    <cofactor evidence="9 12">
        <name>Ca(2+)</name>
        <dbReference type="ChEBI" id="CHEBI:29108"/>
    </cofactor>
    <text evidence="9 12">Binds 2 calcium ions per subunit.</text>
</comment>
<dbReference type="InterPro" id="IPR019794">
    <property type="entry name" value="Peroxidases_AS"/>
</dbReference>
<dbReference type="GO" id="GO:0000302">
    <property type="term" value="P:response to reactive oxygen species"/>
    <property type="evidence" value="ECO:0007669"/>
    <property type="project" value="TreeGrafter"/>
</dbReference>
<dbReference type="PROSITE" id="PS00436">
    <property type="entry name" value="PEROXIDASE_2"/>
    <property type="match status" value="1"/>
</dbReference>
<evidence type="ECO:0000256" key="12">
    <source>
        <dbReference type="RuleBase" id="RU363051"/>
    </source>
</evidence>
<feature type="chain" id="PRO_5006986687" description="Peroxidase" evidence="12">
    <location>
        <begin position="17"/>
        <end position="354"/>
    </location>
</feature>
<feature type="signal peptide" evidence="12">
    <location>
        <begin position="1"/>
        <end position="16"/>
    </location>
</feature>
<evidence type="ECO:0000256" key="4">
    <source>
        <dbReference type="ARBA" id="ARBA00022723"/>
    </source>
</evidence>
<evidence type="ECO:0000256" key="9">
    <source>
        <dbReference type="PIRSR" id="PIRSR601621-2"/>
    </source>
</evidence>
<evidence type="ECO:0000256" key="11">
    <source>
        <dbReference type="PIRSR" id="PIRSR601621-4"/>
    </source>
</evidence>
<dbReference type="AlphaFoldDB" id="A0A0F4ZBW6"/>
<keyword evidence="4 9" id="KW-0479">Metal-binding</keyword>
<dbReference type="OrthoDB" id="2113341at2759"/>
<evidence type="ECO:0000313" key="14">
    <source>
        <dbReference type="EMBL" id="KKA28039.1"/>
    </source>
</evidence>
<comment type="caution">
    <text evidence="14">The sequence shown here is derived from an EMBL/GenBank/DDBJ whole genome shotgun (WGS) entry which is preliminary data.</text>
</comment>
<proteinExistence type="inferred from homology"/>
<evidence type="ECO:0000256" key="5">
    <source>
        <dbReference type="ARBA" id="ARBA00023002"/>
    </source>
</evidence>
<dbReference type="InterPro" id="IPR044831">
    <property type="entry name" value="Ccp1-like"/>
</dbReference>
<dbReference type="GO" id="GO:0034599">
    <property type="term" value="P:cellular response to oxidative stress"/>
    <property type="evidence" value="ECO:0007669"/>
    <property type="project" value="InterPro"/>
</dbReference>
<feature type="domain" description="Plant heme peroxidase family profile" evidence="13">
    <location>
        <begin position="133"/>
        <end position="354"/>
    </location>
</feature>
<keyword evidence="7" id="KW-0325">Glycoprotein</keyword>
<feature type="binding site" evidence="9">
    <location>
        <position position="135"/>
    </location>
    <ligand>
        <name>Ca(2+)</name>
        <dbReference type="ChEBI" id="CHEBI:29108"/>
        <label>1</label>
    </ligand>
</feature>
<evidence type="ECO:0000256" key="1">
    <source>
        <dbReference type="ARBA" id="ARBA00006089"/>
    </source>
</evidence>
<feature type="binding site" evidence="9">
    <location>
        <position position="121"/>
    </location>
    <ligand>
        <name>Ca(2+)</name>
        <dbReference type="ChEBI" id="CHEBI:29108"/>
        <label>1</label>
    </ligand>
</feature>
<dbReference type="EC" id="1.11.1.-" evidence="12"/>
<dbReference type="GO" id="GO:0004601">
    <property type="term" value="F:peroxidase activity"/>
    <property type="evidence" value="ECO:0007669"/>
    <property type="project" value="UniProtKB-KW"/>
</dbReference>
<dbReference type="GO" id="GO:0020037">
    <property type="term" value="F:heme binding"/>
    <property type="evidence" value="ECO:0007669"/>
    <property type="project" value="UniProtKB-UniRule"/>
</dbReference>
<feature type="binding site" evidence="9">
    <location>
        <position position="137"/>
    </location>
    <ligand>
        <name>Ca(2+)</name>
        <dbReference type="ChEBI" id="CHEBI:29108"/>
        <label>1</label>
    </ligand>
</feature>
<dbReference type="PRINTS" id="PR00462">
    <property type="entry name" value="LIGNINASE"/>
</dbReference>
<dbReference type="InterPro" id="IPR010255">
    <property type="entry name" value="Haem_peroxidase_sf"/>
</dbReference>
<feature type="binding site" evidence="9">
    <location>
        <position position="266"/>
    </location>
    <ligand>
        <name>Ca(2+)</name>
        <dbReference type="ChEBI" id="CHEBI:29108"/>
        <label>2</label>
    </ligand>
</feature>
<name>A0A0F4ZBW6_9PEZI</name>
<dbReference type="Gene3D" id="1.10.520.10">
    <property type="match status" value="1"/>
</dbReference>
<sequence>MRWSLVVPALLASVAARPGMKAVMEEIEHLAAPQPMIGDLATLADSELSPTGALVKAILLHSAPPQSLDTYTPPSLSSSSCHSDPCCVWSHISTSLHAQFTSPSGHCTAAARSALRLAFHDAGAWDLFSPDGGADGSILLNAAESQRPENAGLAAAVAAARAIHANYTGLGFAISAADLVQVAGNVATVSCPGGPRVRTFVGRHDSAADAPRGKIPSPSAGAAELVELFANKTIGPRGLVALLGAHSVSRQRFVDESRALQPQDATPGVWDTVYFRQTLARQAPRHVFRFESDVNLANYAETRGEFEEFAGQGGQEAWNNDYAREFIRLSLLGVNNINTMTECTKALPLPVQKC</sequence>
<evidence type="ECO:0000256" key="2">
    <source>
        <dbReference type="ARBA" id="ARBA00022559"/>
    </source>
</evidence>
<protein>
    <recommendedName>
        <fullName evidence="12">Peroxidase</fullName>
        <ecNumber evidence="12">1.11.1.-</ecNumber>
    </recommendedName>
</protein>
<keyword evidence="15" id="KW-1185">Reference proteome</keyword>
<keyword evidence="2 12" id="KW-0575">Peroxidase</keyword>
<evidence type="ECO:0000256" key="8">
    <source>
        <dbReference type="PIRSR" id="PIRSR601621-1"/>
    </source>
</evidence>
<feature type="binding site" description="axial binding residue" evidence="9">
    <location>
        <position position="246"/>
    </location>
    <ligand>
        <name>heme b</name>
        <dbReference type="ChEBI" id="CHEBI:60344"/>
    </ligand>
    <ligandPart>
        <name>Fe</name>
        <dbReference type="ChEBI" id="CHEBI:18248"/>
    </ligandPart>
</feature>
<dbReference type="SUPFAM" id="SSF48113">
    <property type="entry name" value="Heme-dependent peroxidases"/>
    <property type="match status" value="1"/>
</dbReference>
<dbReference type="PANTHER" id="PTHR31356:SF66">
    <property type="entry name" value="CATALASE-PEROXIDASE"/>
    <property type="match status" value="1"/>
</dbReference>
<evidence type="ECO:0000256" key="3">
    <source>
        <dbReference type="ARBA" id="ARBA00022617"/>
    </source>
</evidence>
<feature type="disulfide bond" evidence="11">
    <location>
        <begin position="86"/>
        <end position="343"/>
    </location>
</feature>
<evidence type="ECO:0000256" key="6">
    <source>
        <dbReference type="ARBA" id="ARBA00023004"/>
    </source>
</evidence>
<feature type="binding site" evidence="9">
    <location>
        <position position="271"/>
    </location>
    <ligand>
        <name>Ca(2+)</name>
        <dbReference type="ChEBI" id="CHEBI:29108"/>
        <label>2</label>
    </ligand>
</feature>
<dbReference type="InterPro" id="IPR001621">
    <property type="entry name" value="Ligninase"/>
</dbReference>
<accession>A0A0F4ZBW6</accession>
<feature type="binding site" evidence="9">
    <location>
        <position position="264"/>
    </location>
    <ligand>
        <name>Ca(2+)</name>
        <dbReference type="ChEBI" id="CHEBI:29108"/>
        <label>2</label>
    </ligand>
</feature>
<feature type="binding site" evidence="9">
    <location>
        <position position="133"/>
    </location>
    <ligand>
        <name>Ca(2+)</name>
        <dbReference type="ChEBI" id="CHEBI:29108"/>
        <label>1</label>
    </ligand>
</feature>
<keyword evidence="12" id="KW-0732">Signal</keyword>
<dbReference type="PANTHER" id="PTHR31356">
    <property type="entry name" value="THYLAKOID LUMENAL 29 KDA PROTEIN, CHLOROPLASTIC-RELATED"/>
    <property type="match status" value="1"/>
</dbReference>
<dbReference type="PRINTS" id="PR00458">
    <property type="entry name" value="PEROXIDASE"/>
</dbReference>
<dbReference type="GO" id="GO:0042744">
    <property type="term" value="P:hydrogen peroxide catabolic process"/>
    <property type="evidence" value="ECO:0007669"/>
    <property type="project" value="TreeGrafter"/>
</dbReference>
<feature type="binding site" evidence="9">
    <location>
        <position position="247"/>
    </location>
    <ligand>
        <name>Ca(2+)</name>
        <dbReference type="ChEBI" id="CHEBI:29108"/>
        <label>2</label>
    </ligand>
</feature>
<comment type="similarity">
    <text evidence="1 12">Belongs to the peroxidase family. Ligninase subfamily.</text>
</comment>
<evidence type="ECO:0000256" key="10">
    <source>
        <dbReference type="PIRSR" id="PIRSR601621-3"/>
    </source>
</evidence>
<evidence type="ECO:0000256" key="7">
    <source>
        <dbReference type="ARBA" id="ARBA00023180"/>
    </source>
</evidence>
<gene>
    <name evidence="14" type="ORF">TD95_001557</name>
</gene>